<comment type="caution">
    <text evidence="3">The sequence shown here is derived from an EMBL/GenBank/DDBJ whole genome shotgun (WGS) entry which is preliminary data.</text>
</comment>
<evidence type="ECO:0000313" key="4">
    <source>
        <dbReference type="Proteomes" id="UP000253562"/>
    </source>
</evidence>
<keyword evidence="1" id="KW-0812">Transmembrane</keyword>
<accession>A0A368KMB6</accession>
<name>A0A368KMB6_9BACT</name>
<dbReference type="InterPro" id="IPR025588">
    <property type="entry name" value="YcxB-like_C"/>
</dbReference>
<organism evidence="3 4">
    <name type="scientific">Bremerella cremea</name>
    <dbReference type="NCBI Taxonomy" id="1031537"/>
    <lineage>
        <taxon>Bacteria</taxon>
        <taxon>Pseudomonadati</taxon>
        <taxon>Planctomycetota</taxon>
        <taxon>Planctomycetia</taxon>
        <taxon>Pirellulales</taxon>
        <taxon>Pirellulaceae</taxon>
        <taxon>Bremerella</taxon>
    </lineage>
</organism>
<keyword evidence="1" id="KW-0472">Membrane</keyword>
<evidence type="ECO:0000259" key="2">
    <source>
        <dbReference type="Pfam" id="PF14317"/>
    </source>
</evidence>
<dbReference type="Pfam" id="PF14317">
    <property type="entry name" value="YcxB"/>
    <property type="match status" value="1"/>
</dbReference>
<feature type="transmembrane region" description="Helical" evidence="1">
    <location>
        <begin position="53"/>
        <end position="73"/>
    </location>
</feature>
<sequence length="399" mass="46212">MQVTYQNQPEDIFALLHALSWRERVAAYLQVFGLGHCIWPVALLLIVLGEWAILQWIAAFVGLFLLYYTYIYARNWWQLPPQVHIIPGELQIRLTTDFLEAITQRGYSRRRWTAISKIVDLPNHLVIYVQAYRYLAIPKKYFTSPEQAQEFLARLTQLQAAALSGPMPSLDWEEFRRDFNLDQFSLIKHLQWKPNPQLSARIDTLGIDKDGTQSLPTIWGLIGQLIFPGFLALFLFFLKRSSSSDGLYTSFTLHYTLLMLAILFAFIFGMQLYTYLRYRKALARQTTLQRPNQLWFYQEGVGTITEDTLSFHFWKTLGSVEQDRDAIVLQEAPPFVYAIVPKSSFTSPEEEEVIRERMQQCYINAHETVQEAILAETANEAIVADLIDNPFRSPPTTPP</sequence>
<feature type="domain" description="YcxB-like C-terminal" evidence="2">
    <location>
        <begin position="95"/>
        <end position="152"/>
    </location>
</feature>
<dbReference type="AlphaFoldDB" id="A0A368KMB6"/>
<reference evidence="3 4" key="1">
    <citation type="submission" date="2018-07" db="EMBL/GenBank/DDBJ databases">
        <title>Comparative genomes isolates from brazilian mangrove.</title>
        <authorList>
            <person name="De Araujo J.E."/>
            <person name="Taketani R.G."/>
            <person name="Silva M.C.P."/>
            <person name="Lourenco M.V."/>
            <person name="Oliveira V.M."/>
            <person name="Andreote F.D."/>
        </authorList>
    </citation>
    <scope>NUCLEOTIDE SEQUENCE [LARGE SCALE GENOMIC DNA]</scope>
    <source>
        <strain evidence="3 4">HEX PRIS-MGV</strain>
    </source>
</reference>
<gene>
    <name evidence="3" type="ORF">DTL42_24175</name>
</gene>
<evidence type="ECO:0000313" key="3">
    <source>
        <dbReference type="EMBL" id="RCS40475.1"/>
    </source>
</evidence>
<feature type="transmembrane region" description="Helical" evidence="1">
    <location>
        <begin position="257"/>
        <end position="276"/>
    </location>
</feature>
<dbReference type="EMBL" id="QPEX01000046">
    <property type="protein sequence ID" value="RCS40475.1"/>
    <property type="molecule type" value="Genomic_DNA"/>
</dbReference>
<evidence type="ECO:0000256" key="1">
    <source>
        <dbReference type="SAM" id="Phobius"/>
    </source>
</evidence>
<feature type="transmembrane region" description="Helical" evidence="1">
    <location>
        <begin position="218"/>
        <end position="237"/>
    </location>
</feature>
<dbReference type="Proteomes" id="UP000253562">
    <property type="component" value="Unassembled WGS sequence"/>
</dbReference>
<proteinExistence type="predicted"/>
<keyword evidence="1" id="KW-1133">Transmembrane helix</keyword>
<protein>
    <submittedName>
        <fullName evidence="3">YcxB family protein</fullName>
    </submittedName>
</protein>
<feature type="transmembrane region" description="Helical" evidence="1">
    <location>
        <begin position="25"/>
        <end position="47"/>
    </location>
</feature>